<dbReference type="OrthoDB" id="344729at2"/>
<gene>
    <name evidence="1" type="ORF">DVG78_27685</name>
</gene>
<name>A0A369I7N0_9BACT</name>
<evidence type="ECO:0000313" key="1">
    <source>
        <dbReference type="EMBL" id="RDB02686.1"/>
    </source>
</evidence>
<evidence type="ECO:0000313" key="2">
    <source>
        <dbReference type="Proteomes" id="UP000253141"/>
    </source>
</evidence>
<comment type="caution">
    <text evidence="1">The sequence shown here is derived from an EMBL/GenBank/DDBJ whole genome shotgun (WGS) entry which is preliminary data.</text>
</comment>
<reference evidence="1 2" key="1">
    <citation type="submission" date="2018-07" db="EMBL/GenBank/DDBJ databases">
        <title>Genome analysis of Runella aurantiaca.</title>
        <authorList>
            <person name="Yang X."/>
        </authorList>
    </citation>
    <scope>NUCLEOTIDE SEQUENCE [LARGE SCALE GENOMIC DNA]</scope>
    <source>
        <strain evidence="1 2">YX9</strain>
    </source>
</reference>
<sequence length="168" mass="19100">MCHFCIIKLSIPNKVMKTIFLATLLLLTEIILAQSPALRQKQYNLEKGLALSGYDPVSYFQKNPTKGSKSYVVVHEGVTYQFFSAANAETFKKNPAAYEPQYGGWCAYAMGAANGEKVEINPETYKIINGKLYLFYNKLFNNTLSDWNKDEVHLKIKADKNWQRVSAQ</sequence>
<proteinExistence type="predicted"/>
<dbReference type="AlphaFoldDB" id="A0A369I7N0"/>
<organism evidence="1 2">
    <name type="scientific">Runella aurantiaca</name>
    <dbReference type="NCBI Taxonomy" id="2282308"/>
    <lineage>
        <taxon>Bacteria</taxon>
        <taxon>Pseudomonadati</taxon>
        <taxon>Bacteroidota</taxon>
        <taxon>Cytophagia</taxon>
        <taxon>Cytophagales</taxon>
        <taxon>Spirosomataceae</taxon>
        <taxon>Runella</taxon>
    </lineage>
</organism>
<dbReference type="EMBL" id="QPIW01000038">
    <property type="protein sequence ID" value="RDB02686.1"/>
    <property type="molecule type" value="Genomic_DNA"/>
</dbReference>
<dbReference type="Proteomes" id="UP000253141">
    <property type="component" value="Unassembled WGS sequence"/>
</dbReference>
<accession>A0A369I7N0</accession>
<protein>
    <submittedName>
        <fullName evidence="1">YHS domain protein</fullName>
    </submittedName>
</protein>
<keyword evidence="2" id="KW-1185">Reference proteome</keyword>
<dbReference type="NCBIfam" id="NF041384">
    <property type="entry name" value="YHS_seleno_dom"/>
    <property type="match status" value="1"/>
</dbReference>